<dbReference type="AlphaFoldDB" id="A0A516H1G6"/>
<evidence type="ECO:0000313" key="6">
    <source>
        <dbReference type="EMBL" id="QDO97606.1"/>
    </source>
</evidence>
<dbReference type="Pfam" id="PF01613">
    <property type="entry name" value="Flavin_Reduct"/>
    <property type="match status" value="1"/>
</dbReference>
<dbReference type="EMBL" id="CP041636">
    <property type="protein sequence ID" value="QDO97606.1"/>
    <property type="molecule type" value="Genomic_DNA"/>
</dbReference>
<evidence type="ECO:0000259" key="5">
    <source>
        <dbReference type="SMART" id="SM00903"/>
    </source>
</evidence>
<dbReference type="PANTHER" id="PTHR33798">
    <property type="entry name" value="FLAVOPROTEIN OXYGENASE"/>
    <property type="match status" value="1"/>
</dbReference>
<name>A0A516H1G6_9PROT</name>
<evidence type="ECO:0000256" key="3">
    <source>
        <dbReference type="ARBA" id="ARBA00022643"/>
    </source>
</evidence>
<organism evidence="6 7">
    <name type="scientific">Ferrovibrio terrae</name>
    <dbReference type="NCBI Taxonomy" id="2594003"/>
    <lineage>
        <taxon>Bacteria</taxon>
        <taxon>Pseudomonadati</taxon>
        <taxon>Pseudomonadota</taxon>
        <taxon>Alphaproteobacteria</taxon>
        <taxon>Rhodospirillales</taxon>
        <taxon>Rhodospirillaceae</taxon>
        <taxon>Ferrovibrio</taxon>
    </lineage>
</organism>
<keyword evidence="3" id="KW-0288">FMN</keyword>
<protein>
    <submittedName>
        <fullName evidence="6">Flavin reductase family protein</fullName>
    </submittedName>
</protein>
<dbReference type="Gene3D" id="2.30.110.10">
    <property type="entry name" value="Electron Transport, Fmn-binding Protein, Chain A"/>
    <property type="match status" value="1"/>
</dbReference>
<dbReference type="InterPro" id="IPR002563">
    <property type="entry name" value="Flavin_Rdtase-like_dom"/>
</dbReference>
<keyword evidence="7" id="KW-1185">Reference proteome</keyword>
<keyword evidence="2" id="KW-0285">Flavoprotein</keyword>
<comment type="cofactor">
    <cofactor evidence="1">
        <name>FMN</name>
        <dbReference type="ChEBI" id="CHEBI:58210"/>
    </cofactor>
</comment>
<gene>
    <name evidence="6" type="ORF">FNB15_10140</name>
</gene>
<accession>A0A516H1G6</accession>
<dbReference type="GO" id="GO:0016646">
    <property type="term" value="F:oxidoreductase activity, acting on the CH-NH group of donors, NAD or NADP as acceptor"/>
    <property type="evidence" value="ECO:0007669"/>
    <property type="project" value="UniProtKB-ARBA"/>
</dbReference>
<dbReference type="KEGG" id="fer:FNB15_10140"/>
<comment type="similarity">
    <text evidence="4">Belongs to the flavoredoxin family.</text>
</comment>
<dbReference type="SMART" id="SM00903">
    <property type="entry name" value="Flavin_Reduct"/>
    <property type="match status" value="1"/>
</dbReference>
<reference evidence="6 7" key="1">
    <citation type="submission" date="2019-07" db="EMBL/GenBank/DDBJ databases">
        <title>Genome sequencing for Ferrovibrio sp. K5.</title>
        <authorList>
            <person name="Park S.-J."/>
        </authorList>
    </citation>
    <scope>NUCLEOTIDE SEQUENCE [LARGE SCALE GENOMIC DNA]</scope>
    <source>
        <strain evidence="6 7">K5</strain>
    </source>
</reference>
<evidence type="ECO:0000256" key="4">
    <source>
        <dbReference type="ARBA" id="ARBA00038054"/>
    </source>
</evidence>
<evidence type="ECO:0000256" key="1">
    <source>
        <dbReference type="ARBA" id="ARBA00001917"/>
    </source>
</evidence>
<dbReference type="InterPro" id="IPR012349">
    <property type="entry name" value="Split_barrel_FMN-bd"/>
</dbReference>
<dbReference type="SUPFAM" id="SSF50475">
    <property type="entry name" value="FMN-binding split barrel"/>
    <property type="match status" value="1"/>
</dbReference>
<dbReference type="PANTHER" id="PTHR33798:SF5">
    <property type="entry name" value="FLAVIN REDUCTASE LIKE DOMAIN-CONTAINING PROTEIN"/>
    <property type="match status" value="1"/>
</dbReference>
<dbReference type="RefSeq" id="WP_144068587.1">
    <property type="nucleotide sequence ID" value="NZ_CP041636.1"/>
</dbReference>
<dbReference type="GO" id="GO:0010181">
    <property type="term" value="F:FMN binding"/>
    <property type="evidence" value="ECO:0007669"/>
    <property type="project" value="InterPro"/>
</dbReference>
<sequence>MDIAASELSPDRIYKLLVSTVMPRPIALVSTLNEDGSPNAAPFSFFNVFSNAPPLLVFGIEGNKRSEDRPHKDTARNILARGEFVVNLVSHAMALPMVASAIDFPEGVSEFDEAGFTPRPSKQVAVPGIAQSPVSFECRLFNTVPLPFNRSLVTGEILHLHVADNAIDDKLHVDPDALDLVGRMHGAGWYIRTRDRFEIPRMTPEEWRARRK</sequence>
<dbReference type="Proteomes" id="UP000317496">
    <property type="component" value="Chromosome"/>
</dbReference>
<dbReference type="OrthoDB" id="9783347at2"/>
<feature type="domain" description="Flavin reductase like" evidence="5">
    <location>
        <begin position="22"/>
        <end position="173"/>
    </location>
</feature>
<evidence type="ECO:0000256" key="2">
    <source>
        <dbReference type="ARBA" id="ARBA00022630"/>
    </source>
</evidence>
<evidence type="ECO:0000313" key="7">
    <source>
        <dbReference type="Proteomes" id="UP000317496"/>
    </source>
</evidence>
<proteinExistence type="inferred from homology"/>